<evidence type="ECO:0000256" key="1">
    <source>
        <dbReference type="SAM" id="MobiDB-lite"/>
    </source>
</evidence>
<name>A0ABQ8GEX2_9PEZI</name>
<gene>
    <name evidence="4" type="ORF">B0J12DRAFT_697834</name>
</gene>
<dbReference type="CDD" id="cd09630">
    <property type="entry name" value="CDH_like_cytochrome"/>
    <property type="match status" value="1"/>
</dbReference>
<dbReference type="InterPro" id="IPR015920">
    <property type="entry name" value="Cellobiose_DH-like_cyt"/>
</dbReference>
<sequence>MWSRVATAALLGLSMLFISSSPSTACAQTSSNCNSNICYALNIPESTANSGSGDIFFQITAPSSYSWVGLGQGSSMSGSHMFVMYTSADGSNVTVSPRLGTGHNMPQFNSNAQITLLEGSGVSNGQMTANVRCGNCQSWAGGSMDFTASSAIWIHASRSGSAMNTDDTSTAIQQHGKDYGSFDWDFSTAKGGSSVNPFASRNATSTGGTNTGTQDSVPRPSSTGSGSGSSSGTPTSTGAQDSVPRPSSTGSGSGSSSGTPTSTGAQDFLNNDNDKRSEGSDNGINYCAPGPTTSSLGAQQTGGGDALAAAQRERRMQIAQIVLACLACLAMVILV</sequence>
<dbReference type="SUPFAM" id="SSF49344">
    <property type="entry name" value="CBD9-like"/>
    <property type="match status" value="1"/>
</dbReference>
<dbReference type="EMBL" id="JAGTJR010000009">
    <property type="protein sequence ID" value="KAH7054184.1"/>
    <property type="molecule type" value="Genomic_DNA"/>
</dbReference>
<keyword evidence="2" id="KW-0732">Signal</keyword>
<feature type="domain" description="Cellobiose dehydrogenase-like cytochrome" evidence="3">
    <location>
        <begin position="27"/>
        <end position="190"/>
    </location>
</feature>
<dbReference type="Gene3D" id="2.60.40.1210">
    <property type="entry name" value="Cellobiose dehydrogenase, cytochrome domain"/>
    <property type="match status" value="1"/>
</dbReference>
<organism evidence="4 5">
    <name type="scientific">Macrophomina phaseolina</name>
    <dbReference type="NCBI Taxonomy" id="35725"/>
    <lineage>
        <taxon>Eukaryota</taxon>
        <taxon>Fungi</taxon>
        <taxon>Dikarya</taxon>
        <taxon>Ascomycota</taxon>
        <taxon>Pezizomycotina</taxon>
        <taxon>Dothideomycetes</taxon>
        <taxon>Dothideomycetes incertae sedis</taxon>
        <taxon>Botryosphaeriales</taxon>
        <taxon>Botryosphaeriaceae</taxon>
        <taxon>Macrophomina</taxon>
    </lineage>
</organism>
<feature type="compositionally biased region" description="Low complexity" evidence="1">
    <location>
        <begin position="204"/>
        <end position="213"/>
    </location>
</feature>
<protein>
    <recommendedName>
        <fullName evidence="3">Cellobiose dehydrogenase-like cytochrome domain-containing protein</fullName>
    </recommendedName>
</protein>
<evidence type="ECO:0000313" key="4">
    <source>
        <dbReference type="EMBL" id="KAH7054184.1"/>
    </source>
</evidence>
<accession>A0ABQ8GEX2</accession>
<dbReference type="PANTHER" id="PTHR47797:SF1">
    <property type="entry name" value="CYTOCHROME B561 DOMAIN-CONTAINING PROTEIN-RELATED"/>
    <property type="match status" value="1"/>
</dbReference>
<comment type="caution">
    <text evidence="4">The sequence shown here is derived from an EMBL/GenBank/DDBJ whole genome shotgun (WGS) entry which is preliminary data.</text>
</comment>
<keyword evidence="5" id="KW-1185">Reference proteome</keyword>
<feature type="region of interest" description="Disordered" evidence="1">
    <location>
        <begin position="195"/>
        <end position="302"/>
    </location>
</feature>
<feature type="compositionally biased region" description="Low complexity" evidence="1">
    <location>
        <begin position="220"/>
        <end position="238"/>
    </location>
</feature>
<dbReference type="Pfam" id="PF16010">
    <property type="entry name" value="CDH-cyt"/>
    <property type="match status" value="1"/>
</dbReference>
<feature type="compositionally biased region" description="Low complexity" evidence="1">
    <location>
        <begin position="246"/>
        <end position="264"/>
    </location>
</feature>
<evidence type="ECO:0000259" key="3">
    <source>
        <dbReference type="Pfam" id="PF16010"/>
    </source>
</evidence>
<feature type="signal peptide" evidence="2">
    <location>
        <begin position="1"/>
        <end position="27"/>
    </location>
</feature>
<evidence type="ECO:0000256" key="2">
    <source>
        <dbReference type="SAM" id="SignalP"/>
    </source>
</evidence>
<proteinExistence type="predicted"/>
<reference evidence="4 5" key="1">
    <citation type="journal article" date="2021" name="Nat. Commun.">
        <title>Genetic determinants of endophytism in the Arabidopsis root mycobiome.</title>
        <authorList>
            <person name="Mesny F."/>
            <person name="Miyauchi S."/>
            <person name="Thiergart T."/>
            <person name="Pickel B."/>
            <person name="Atanasova L."/>
            <person name="Karlsson M."/>
            <person name="Huettel B."/>
            <person name="Barry K.W."/>
            <person name="Haridas S."/>
            <person name="Chen C."/>
            <person name="Bauer D."/>
            <person name="Andreopoulos W."/>
            <person name="Pangilinan J."/>
            <person name="LaButti K."/>
            <person name="Riley R."/>
            <person name="Lipzen A."/>
            <person name="Clum A."/>
            <person name="Drula E."/>
            <person name="Henrissat B."/>
            <person name="Kohler A."/>
            <person name="Grigoriev I.V."/>
            <person name="Martin F.M."/>
            <person name="Hacquard S."/>
        </authorList>
    </citation>
    <scope>NUCLEOTIDE SEQUENCE [LARGE SCALE GENOMIC DNA]</scope>
    <source>
        <strain evidence="4 5">MPI-SDFR-AT-0080</strain>
    </source>
</reference>
<dbReference type="Proteomes" id="UP000774617">
    <property type="component" value="Unassembled WGS sequence"/>
</dbReference>
<dbReference type="PANTHER" id="PTHR47797">
    <property type="entry name" value="DEHYDROGENASE, PUTATIVE (AFU_ORTHOLOGUE AFUA_8G05805)-RELATED"/>
    <property type="match status" value="1"/>
</dbReference>
<feature type="chain" id="PRO_5046183741" description="Cellobiose dehydrogenase-like cytochrome domain-containing protein" evidence="2">
    <location>
        <begin position="28"/>
        <end position="335"/>
    </location>
</feature>
<evidence type="ECO:0000313" key="5">
    <source>
        <dbReference type="Proteomes" id="UP000774617"/>
    </source>
</evidence>